<keyword evidence="6" id="KW-1185">Reference proteome</keyword>
<dbReference type="PANTHER" id="PTHR30154">
    <property type="entry name" value="LEUCINE-RESPONSIVE REGULATORY PROTEIN"/>
    <property type="match status" value="1"/>
</dbReference>
<evidence type="ECO:0000256" key="2">
    <source>
        <dbReference type="ARBA" id="ARBA00023125"/>
    </source>
</evidence>
<dbReference type="EMBL" id="REGA01000023">
    <property type="protein sequence ID" value="RQG90831.1"/>
    <property type="molecule type" value="Genomic_DNA"/>
</dbReference>
<dbReference type="InterPro" id="IPR036388">
    <property type="entry name" value="WH-like_DNA-bd_sf"/>
</dbReference>
<dbReference type="AlphaFoldDB" id="A0A3N6M693"/>
<dbReference type="PANTHER" id="PTHR30154:SF34">
    <property type="entry name" value="TRANSCRIPTIONAL REGULATOR AZLB"/>
    <property type="match status" value="1"/>
</dbReference>
<organism evidence="5 6">
    <name type="scientific">Natrarchaeobius chitinivorans</name>
    <dbReference type="NCBI Taxonomy" id="1679083"/>
    <lineage>
        <taxon>Archaea</taxon>
        <taxon>Methanobacteriati</taxon>
        <taxon>Methanobacteriota</taxon>
        <taxon>Stenosarchaea group</taxon>
        <taxon>Halobacteria</taxon>
        <taxon>Halobacteriales</taxon>
        <taxon>Natrialbaceae</taxon>
        <taxon>Natrarchaeobius</taxon>
    </lineage>
</organism>
<accession>A0A3N6M693</accession>
<gene>
    <name evidence="5" type="ORF">EA473_19680</name>
</gene>
<evidence type="ECO:0000256" key="1">
    <source>
        <dbReference type="ARBA" id="ARBA00023015"/>
    </source>
</evidence>
<dbReference type="InterPro" id="IPR019885">
    <property type="entry name" value="Tscrpt_reg_HTH_AsnC-type_CS"/>
</dbReference>
<dbReference type="PROSITE" id="PS50956">
    <property type="entry name" value="HTH_ASNC_2"/>
    <property type="match status" value="1"/>
</dbReference>
<dbReference type="SUPFAM" id="SSF46785">
    <property type="entry name" value="Winged helix' DNA-binding domain"/>
    <property type="match status" value="1"/>
</dbReference>
<evidence type="ECO:0000256" key="3">
    <source>
        <dbReference type="ARBA" id="ARBA00023163"/>
    </source>
</evidence>
<dbReference type="InterPro" id="IPR011991">
    <property type="entry name" value="ArsR-like_HTH"/>
</dbReference>
<keyword evidence="3" id="KW-0804">Transcription</keyword>
<dbReference type="InterPro" id="IPR000485">
    <property type="entry name" value="AsnC-type_HTH_dom"/>
</dbReference>
<dbReference type="SMART" id="SM00344">
    <property type="entry name" value="HTH_ASNC"/>
    <property type="match status" value="1"/>
</dbReference>
<dbReference type="GO" id="GO:0043565">
    <property type="term" value="F:sequence-specific DNA binding"/>
    <property type="evidence" value="ECO:0007669"/>
    <property type="project" value="InterPro"/>
</dbReference>
<dbReference type="Gene3D" id="1.10.10.10">
    <property type="entry name" value="Winged helix-like DNA-binding domain superfamily/Winged helix DNA-binding domain"/>
    <property type="match status" value="1"/>
</dbReference>
<feature type="domain" description="HTH asnC-type" evidence="4">
    <location>
        <begin position="8"/>
        <end position="70"/>
    </location>
</feature>
<dbReference type="InterPro" id="IPR019888">
    <property type="entry name" value="Tscrpt_reg_AsnC-like"/>
</dbReference>
<dbReference type="OrthoDB" id="57033at2157"/>
<comment type="caution">
    <text evidence="5">The sequence shown here is derived from an EMBL/GenBank/DDBJ whole genome shotgun (WGS) entry which is preliminary data.</text>
</comment>
<evidence type="ECO:0000259" key="4">
    <source>
        <dbReference type="PROSITE" id="PS50956"/>
    </source>
</evidence>
<name>A0A3N6M693_NATCH</name>
<dbReference type="PRINTS" id="PR00033">
    <property type="entry name" value="HTHASNC"/>
</dbReference>
<dbReference type="GO" id="GO:0005829">
    <property type="term" value="C:cytosol"/>
    <property type="evidence" value="ECO:0007669"/>
    <property type="project" value="TreeGrafter"/>
</dbReference>
<dbReference type="RefSeq" id="WP_124197278.1">
    <property type="nucleotide sequence ID" value="NZ_REGA01000023.1"/>
</dbReference>
<proteinExistence type="predicted"/>
<dbReference type="PROSITE" id="PS00519">
    <property type="entry name" value="HTH_ASNC_1"/>
    <property type="match status" value="1"/>
</dbReference>
<dbReference type="Pfam" id="PF13412">
    <property type="entry name" value="HTH_24"/>
    <property type="match status" value="1"/>
</dbReference>
<dbReference type="InterPro" id="IPR036390">
    <property type="entry name" value="WH_DNA-bd_sf"/>
</dbReference>
<dbReference type="GO" id="GO:0043200">
    <property type="term" value="P:response to amino acid"/>
    <property type="evidence" value="ECO:0007669"/>
    <property type="project" value="TreeGrafter"/>
</dbReference>
<protein>
    <submittedName>
        <fullName evidence="5">Lrp/AsnC family transcriptional regulator</fullName>
    </submittedName>
</protein>
<evidence type="ECO:0000313" key="6">
    <source>
        <dbReference type="Proteomes" id="UP000282323"/>
    </source>
</evidence>
<dbReference type="Proteomes" id="UP000282323">
    <property type="component" value="Unassembled WGS sequence"/>
</dbReference>
<reference evidence="5 6" key="1">
    <citation type="submission" date="2018-10" db="EMBL/GenBank/DDBJ databases">
        <title>Natrarchaeobius chitinivorans gen. nov., sp. nov., and Natrarchaeobius haloalkaliphilus sp. nov., alkaliphilic, chitin-utilizing haloarchaea from hypersaline alkaline lakes.</title>
        <authorList>
            <person name="Sorokin D.Y."/>
            <person name="Elcheninov A.G."/>
            <person name="Kostrikina N.A."/>
            <person name="Bale N.J."/>
            <person name="Sinninghe Damste J.S."/>
            <person name="Khijniak T.V."/>
            <person name="Kublanov I.V."/>
            <person name="Toshchakov S.V."/>
        </authorList>
    </citation>
    <scope>NUCLEOTIDE SEQUENCE [LARGE SCALE GENOMIC DNA]</scope>
    <source>
        <strain evidence="5 6">AArcht4T</strain>
    </source>
</reference>
<dbReference type="CDD" id="cd00090">
    <property type="entry name" value="HTH_ARSR"/>
    <property type="match status" value="1"/>
</dbReference>
<keyword evidence="2" id="KW-0238">DNA-binding</keyword>
<keyword evidence="1" id="KW-0805">Transcription regulation</keyword>
<evidence type="ECO:0000313" key="5">
    <source>
        <dbReference type="EMBL" id="RQG90831.1"/>
    </source>
</evidence>
<sequence length="160" mass="17228">MAQDGLELDETDKGILQLLQHDARNYTTKEIGDAVGVSDTTVSNRIAALESEGVIEGYTVELDFERIGVNPKMLLVCTAPASEREALAEKAIEMDGVTEVRTVLAGERNLHVTTVGRSIAELSEISQRLEGIGLDLLDSGVVKSAHRCPFDHLGDDAVNP</sequence>